<accession>A0A381TX36</accession>
<reference evidence="11" key="1">
    <citation type="submission" date="2018-05" db="EMBL/GenBank/DDBJ databases">
        <authorList>
            <person name="Lanie J.A."/>
            <person name="Ng W.-L."/>
            <person name="Kazmierczak K.M."/>
            <person name="Andrzejewski T.M."/>
            <person name="Davidsen T.M."/>
            <person name="Wayne K.J."/>
            <person name="Tettelin H."/>
            <person name="Glass J.I."/>
            <person name="Rusch D."/>
            <person name="Podicherti R."/>
            <person name="Tsui H.-C.T."/>
            <person name="Winkler M.E."/>
        </authorList>
    </citation>
    <scope>NUCLEOTIDE SEQUENCE</scope>
</reference>
<keyword evidence="3" id="KW-1003">Cell membrane</keyword>
<gene>
    <name evidence="11" type="ORF">METZ01_LOCUS73414</name>
</gene>
<dbReference type="PANTHER" id="PTHR10590">
    <property type="entry name" value="SODIUM/NUCLEOSIDE COTRANSPORTER"/>
    <property type="match status" value="1"/>
</dbReference>
<evidence type="ECO:0000256" key="1">
    <source>
        <dbReference type="ARBA" id="ARBA00004651"/>
    </source>
</evidence>
<evidence type="ECO:0000256" key="3">
    <source>
        <dbReference type="ARBA" id="ARBA00022475"/>
    </source>
</evidence>
<evidence type="ECO:0000313" key="11">
    <source>
        <dbReference type="EMBL" id="SVA20560.1"/>
    </source>
</evidence>
<feature type="domain" description="Concentrative nucleoside transporter C-terminal" evidence="9">
    <location>
        <begin position="211"/>
        <end position="433"/>
    </location>
</feature>
<evidence type="ECO:0000259" key="9">
    <source>
        <dbReference type="Pfam" id="PF07662"/>
    </source>
</evidence>
<evidence type="ECO:0000256" key="4">
    <source>
        <dbReference type="ARBA" id="ARBA00022692"/>
    </source>
</evidence>
<feature type="domain" description="Concentrative nucleoside transporter N-terminal" evidence="8">
    <location>
        <begin position="12"/>
        <end position="84"/>
    </location>
</feature>
<keyword evidence="4 7" id="KW-0812">Transmembrane</keyword>
<comment type="similarity">
    <text evidence="2">Belongs to the concentrative nucleoside transporter (CNT) (TC 2.A.41) family.</text>
</comment>
<evidence type="ECO:0000256" key="5">
    <source>
        <dbReference type="ARBA" id="ARBA00022989"/>
    </source>
</evidence>
<dbReference type="InterPro" id="IPR002668">
    <property type="entry name" value="CNT_N_dom"/>
</dbReference>
<dbReference type="Pfam" id="PF07670">
    <property type="entry name" value="Gate"/>
    <property type="match status" value="1"/>
</dbReference>
<evidence type="ECO:0000256" key="7">
    <source>
        <dbReference type="SAM" id="Phobius"/>
    </source>
</evidence>
<evidence type="ECO:0000256" key="2">
    <source>
        <dbReference type="ARBA" id="ARBA00009033"/>
    </source>
</evidence>
<comment type="subcellular location">
    <subcellularLocation>
        <location evidence="1">Cell membrane</location>
        <topology evidence="1">Multi-pass membrane protein</topology>
    </subcellularLocation>
</comment>
<dbReference type="InterPro" id="IPR008276">
    <property type="entry name" value="C_nuclsd_transpt"/>
</dbReference>
<dbReference type="EMBL" id="UINC01005320">
    <property type="protein sequence ID" value="SVA20560.1"/>
    <property type="molecule type" value="Genomic_DNA"/>
</dbReference>
<evidence type="ECO:0008006" key="12">
    <source>
        <dbReference type="Google" id="ProtNLM"/>
    </source>
</evidence>
<dbReference type="InterPro" id="IPR011642">
    <property type="entry name" value="Gate_dom"/>
</dbReference>
<feature type="transmembrane region" description="Helical" evidence="7">
    <location>
        <begin position="281"/>
        <end position="303"/>
    </location>
</feature>
<feature type="transmembrane region" description="Helical" evidence="7">
    <location>
        <begin position="35"/>
        <end position="54"/>
    </location>
</feature>
<feature type="transmembrane region" description="Helical" evidence="7">
    <location>
        <begin position="6"/>
        <end position="23"/>
    </location>
</feature>
<dbReference type="GO" id="GO:0005886">
    <property type="term" value="C:plasma membrane"/>
    <property type="evidence" value="ECO:0007669"/>
    <property type="project" value="UniProtKB-SubCell"/>
</dbReference>
<keyword evidence="6 7" id="KW-0472">Membrane</keyword>
<feature type="transmembrane region" description="Helical" evidence="7">
    <location>
        <begin position="415"/>
        <end position="435"/>
    </location>
</feature>
<feature type="domain" description="Nucleoside transporter/FeoB GTPase Gate" evidence="10">
    <location>
        <begin position="105"/>
        <end position="200"/>
    </location>
</feature>
<evidence type="ECO:0000259" key="10">
    <source>
        <dbReference type="Pfam" id="PF07670"/>
    </source>
</evidence>
<sequence>MEELAYRGIAFIGFFIISFIAWITGNKGQINKKTISGSILLAWAIGGMTFLFPWTRRALEWINNALISALQASQKGSIFLFGPLAIGPGESLADGTQSIGFVLAMQVLPSVIFFSAIISLLYYLNIIQACVNGFAKLFYKSMALSGAESFSAAASIFFGIESSLTVRSYLDRMSRSELLTLITCMMATVASTVMAVYVVALREVFPQIAGHLISASIISIPCAVLISKLSLPENKTPQTFGSVSSEFTEGAFVNDSIDLNTKKPTNVMVALMEGGALGVKLAISIATLLIVVLGLQEVVDLVLKLVPQIAGQSISINRILGWLVLPFTLLIGLRPEEWELGSQILGSRFVETEVAAYFQLAGVQSAQIPAFSLRSFTALTYCLCGFVHLASLGIFVGGLTAIIPSRAKEVSILGIRGLWTAFLATLLTGCIAGALA</sequence>
<dbReference type="GO" id="GO:0005337">
    <property type="term" value="F:nucleoside transmembrane transporter activity"/>
    <property type="evidence" value="ECO:0007669"/>
    <property type="project" value="InterPro"/>
</dbReference>
<feature type="transmembrane region" description="Helical" evidence="7">
    <location>
        <begin position="178"/>
        <end position="200"/>
    </location>
</feature>
<name>A0A381TX36_9ZZZZ</name>
<keyword evidence="5 7" id="KW-1133">Transmembrane helix</keyword>
<feature type="transmembrane region" description="Helical" evidence="7">
    <location>
        <begin position="315"/>
        <end position="333"/>
    </location>
</feature>
<organism evidence="11">
    <name type="scientific">marine metagenome</name>
    <dbReference type="NCBI Taxonomy" id="408172"/>
    <lineage>
        <taxon>unclassified sequences</taxon>
        <taxon>metagenomes</taxon>
        <taxon>ecological metagenomes</taxon>
    </lineage>
</organism>
<dbReference type="AlphaFoldDB" id="A0A381TX36"/>
<dbReference type="PANTHER" id="PTHR10590:SF4">
    <property type="entry name" value="SOLUTE CARRIER FAMILY 28 MEMBER 3"/>
    <property type="match status" value="1"/>
</dbReference>
<dbReference type="GO" id="GO:0015293">
    <property type="term" value="F:symporter activity"/>
    <property type="evidence" value="ECO:0007669"/>
    <property type="project" value="TreeGrafter"/>
</dbReference>
<dbReference type="Pfam" id="PF07662">
    <property type="entry name" value="Nucleos_tra2_C"/>
    <property type="match status" value="1"/>
</dbReference>
<dbReference type="InterPro" id="IPR011657">
    <property type="entry name" value="CNT_C_dom"/>
</dbReference>
<evidence type="ECO:0000256" key="6">
    <source>
        <dbReference type="ARBA" id="ARBA00023136"/>
    </source>
</evidence>
<protein>
    <recommendedName>
        <fullName evidence="12">Nucleoside permease nupX</fullName>
    </recommendedName>
</protein>
<feature type="transmembrane region" description="Helical" evidence="7">
    <location>
        <begin position="99"/>
        <end position="125"/>
    </location>
</feature>
<feature type="transmembrane region" description="Helical" evidence="7">
    <location>
        <begin position="212"/>
        <end position="231"/>
    </location>
</feature>
<feature type="transmembrane region" description="Helical" evidence="7">
    <location>
        <begin position="137"/>
        <end position="158"/>
    </location>
</feature>
<evidence type="ECO:0000259" key="8">
    <source>
        <dbReference type="Pfam" id="PF01773"/>
    </source>
</evidence>
<dbReference type="Pfam" id="PF01773">
    <property type="entry name" value="Nucleos_tra2_N"/>
    <property type="match status" value="1"/>
</dbReference>
<feature type="transmembrane region" description="Helical" evidence="7">
    <location>
        <begin position="378"/>
        <end position="403"/>
    </location>
</feature>
<proteinExistence type="inferred from homology"/>